<accession>A0A7R8CX63</accession>
<reference evidence="1" key="1">
    <citation type="submission" date="2021-02" db="EMBL/GenBank/DDBJ databases">
        <authorList>
            <person name="Bekaert M."/>
        </authorList>
    </citation>
    <scope>NUCLEOTIDE SEQUENCE</scope>
    <source>
        <strain evidence="1">IoA-00</strain>
    </source>
</reference>
<dbReference type="Proteomes" id="UP000675881">
    <property type="component" value="Chromosome 5"/>
</dbReference>
<sequence length="290" mass="33526">MKEAAIWKLTCILQNTKCSKRREPIKYSDDLFYKSIPTATDRWTAHLTEAIVNVVIAPHSAEVALERHLKKSPYWGVSTNCSNHGAKKLFPLLIQYFDWKNGGLQCKLVEIKSTPKESAETITKYIRETLEKKGIFSKCNEFTDGNCNTNFGGNPASRGREEYTHSGDREGEQFSVEVKKILDKIHTMLHERKTNNFMPLKVNGMLAQSRKMDLVKERWMAPMEEFSTFMWMDLSEIPDWKDAEGCIRYLAEKGVEIDYAKCFDQVTNLKKFIEMSNSDKDFSDLQAHQR</sequence>
<evidence type="ECO:0000313" key="1">
    <source>
        <dbReference type="EMBL" id="CAF2957526.1"/>
    </source>
</evidence>
<organism evidence="1 2">
    <name type="scientific">Lepeophtheirus salmonis</name>
    <name type="common">Salmon louse</name>
    <name type="synonym">Caligus salmonis</name>
    <dbReference type="NCBI Taxonomy" id="72036"/>
    <lineage>
        <taxon>Eukaryota</taxon>
        <taxon>Metazoa</taxon>
        <taxon>Ecdysozoa</taxon>
        <taxon>Arthropoda</taxon>
        <taxon>Crustacea</taxon>
        <taxon>Multicrustacea</taxon>
        <taxon>Hexanauplia</taxon>
        <taxon>Copepoda</taxon>
        <taxon>Siphonostomatoida</taxon>
        <taxon>Caligidae</taxon>
        <taxon>Lepeophtheirus</taxon>
    </lineage>
</organism>
<evidence type="ECO:0000313" key="2">
    <source>
        <dbReference type="Proteomes" id="UP000675881"/>
    </source>
</evidence>
<protein>
    <submittedName>
        <fullName evidence="1">(salmon louse) hypothetical protein</fullName>
    </submittedName>
</protein>
<keyword evidence="2" id="KW-1185">Reference proteome</keyword>
<dbReference type="EMBL" id="HG994584">
    <property type="protein sequence ID" value="CAF2957526.1"/>
    <property type="molecule type" value="Genomic_DNA"/>
</dbReference>
<dbReference type="AlphaFoldDB" id="A0A7R8CX63"/>
<gene>
    <name evidence="1" type="ORF">LSAA_10913</name>
</gene>
<proteinExistence type="predicted"/>
<name>A0A7R8CX63_LEPSM</name>